<dbReference type="GO" id="GO:0005737">
    <property type="term" value="C:cytoplasm"/>
    <property type="evidence" value="ECO:0007669"/>
    <property type="project" value="TreeGrafter"/>
</dbReference>
<comment type="pathway">
    <text evidence="1 9 11">Cofactor biosynthesis; thiamine diphosphate biosynthesis; thiamine phosphate from 4-amino-2-methyl-5-diphosphomethylpyrimidine and 4-methyl-5-(2-phosphoethyl)-thiazole: step 1/1.</text>
</comment>
<evidence type="ECO:0000256" key="8">
    <source>
        <dbReference type="ARBA" id="ARBA00047883"/>
    </source>
</evidence>
<evidence type="ECO:0000256" key="7">
    <source>
        <dbReference type="ARBA" id="ARBA00047851"/>
    </source>
</evidence>
<keyword evidence="5 9" id="KW-0784">Thiamine biosynthesis</keyword>
<dbReference type="UniPathway" id="UPA00060">
    <property type="reaction ID" value="UER00141"/>
</dbReference>
<dbReference type="InterPro" id="IPR013785">
    <property type="entry name" value="Aldolase_TIM"/>
</dbReference>
<dbReference type="GO" id="GO:0009228">
    <property type="term" value="P:thiamine biosynthetic process"/>
    <property type="evidence" value="ECO:0007669"/>
    <property type="project" value="UniProtKB-KW"/>
</dbReference>
<dbReference type="EC" id="2.5.1.3" evidence="9"/>
<evidence type="ECO:0000256" key="9">
    <source>
        <dbReference type="HAMAP-Rule" id="MF_00097"/>
    </source>
</evidence>
<dbReference type="InterPro" id="IPR036206">
    <property type="entry name" value="ThiamineP_synth_sf"/>
</dbReference>
<proteinExistence type="inferred from homology"/>
<evidence type="ECO:0000256" key="10">
    <source>
        <dbReference type="RuleBase" id="RU003826"/>
    </source>
</evidence>
<dbReference type="Gene3D" id="3.20.20.70">
    <property type="entry name" value="Aldolase class I"/>
    <property type="match status" value="1"/>
</dbReference>
<evidence type="ECO:0000256" key="1">
    <source>
        <dbReference type="ARBA" id="ARBA00005165"/>
    </source>
</evidence>
<dbReference type="NCBIfam" id="TIGR00693">
    <property type="entry name" value="thiE"/>
    <property type="match status" value="1"/>
</dbReference>
<dbReference type="GO" id="GO:0000287">
    <property type="term" value="F:magnesium ion binding"/>
    <property type="evidence" value="ECO:0007669"/>
    <property type="project" value="UniProtKB-UniRule"/>
</dbReference>
<feature type="binding site" evidence="9">
    <location>
        <position position="80"/>
    </location>
    <ligand>
        <name>4-amino-2-methyl-5-(diphosphooxymethyl)pyrimidine</name>
        <dbReference type="ChEBI" id="CHEBI:57841"/>
    </ligand>
</feature>
<comment type="function">
    <text evidence="9">Condenses 4-methyl-5-(beta-hydroxyethyl)thiazole monophosphate (THZ-P) and 2-methyl-4-amino-5-hydroxymethyl pyrimidine pyrophosphate (HMP-PP) to form thiamine monophosphate (TMP).</text>
</comment>
<gene>
    <name evidence="9 13" type="primary">thiE</name>
    <name evidence="13" type="ORF">F0357_00125</name>
</gene>
<feature type="binding site" evidence="9">
    <location>
        <position position="148"/>
    </location>
    <ligand>
        <name>4-amino-2-methyl-5-(diphosphooxymethyl)pyrimidine</name>
        <dbReference type="ChEBI" id="CHEBI:57841"/>
    </ligand>
</feature>
<protein>
    <recommendedName>
        <fullName evidence="9">Thiamine-phosphate synthase</fullName>
        <shortName evidence="9">TP synthase</shortName>
        <shortName evidence="9">TPS</shortName>
        <ecNumber evidence="9">2.5.1.3</ecNumber>
    </recommendedName>
    <alternativeName>
        <fullName evidence="9">Thiamine-phosphate pyrophosphorylase</fullName>
        <shortName evidence="9">TMP pyrophosphorylase</shortName>
        <shortName evidence="9">TMP-PPase</shortName>
    </alternativeName>
</protein>
<reference evidence="13 14" key="1">
    <citation type="submission" date="2019-09" db="EMBL/GenBank/DDBJ databases">
        <title>Segnochrobactrum spirostomi gen. nov., sp. nov., isolated from the ciliate Spirostomum cf. yagiui and description of a novel family, Segnochrobactraceae fam. nov. within the order Rhizobiales of the class Alphaproteobacteria.</title>
        <authorList>
            <person name="Akter S."/>
            <person name="Shazib S.U.A."/>
            <person name="Shin M.K."/>
        </authorList>
    </citation>
    <scope>NUCLEOTIDE SEQUENCE [LARGE SCALE GENOMIC DNA]</scope>
    <source>
        <strain evidence="13 14">Sp-1</strain>
    </source>
</reference>
<feature type="binding site" evidence="9">
    <location>
        <begin position="145"/>
        <end position="147"/>
    </location>
    <ligand>
        <name>2-[(2R,5Z)-2-carboxy-4-methylthiazol-5(2H)-ylidene]ethyl phosphate</name>
        <dbReference type="ChEBI" id="CHEBI:62899"/>
    </ligand>
</feature>
<dbReference type="InterPro" id="IPR022998">
    <property type="entry name" value="ThiamineP_synth_TenI"/>
</dbReference>
<name>A0A6A7XZD0_9HYPH</name>
<feature type="binding site" evidence="9">
    <location>
        <position position="81"/>
    </location>
    <ligand>
        <name>Mg(2+)</name>
        <dbReference type="ChEBI" id="CHEBI:18420"/>
    </ligand>
</feature>
<keyword evidence="14" id="KW-1185">Reference proteome</keyword>
<evidence type="ECO:0000256" key="11">
    <source>
        <dbReference type="RuleBase" id="RU004253"/>
    </source>
</evidence>
<dbReference type="CDD" id="cd00564">
    <property type="entry name" value="TMP_TenI"/>
    <property type="match status" value="1"/>
</dbReference>
<dbReference type="Proteomes" id="UP000332515">
    <property type="component" value="Unassembled WGS sequence"/>
</dbReference>
<dbReference type="GO" id="GO:0009229">
    <property type="term" value="P:thiamine diphosphate biosynthetic process"/>
    <property type="evidence" value="ECO:0007669"/>
    <property type="project" value="UniProtKB-UniRule"/>
</dbReference>
<dbReference type="RefSeq" id="WP_153477409.1">
    <property type="nucleotide sequence ID" value="NZ_VWNA01000001.1"/>
</dbReference>
<evidence type="ECO:0000256" key="2">
    <source>
        <dbReference type="ARBA" id="ARBA00022679"/>
    </source>
</evidence>
<feature type="binding site" evidence="9">
    <location>
        <position position="119"/>
    </location>
    <ligand>
        <name>4-amino-2-methyl-5-(diphosphooxymethyl)pyrimidine</name>
        <dbReference type="ChEBI" id="CHEBI:57841"/>
    </ligand>
</feature>
<dbReference type="PANTHER" id="PTHR20857">
    <property type="entry name" value="THIAMINE-PHOSPHATE PYROPHOSPHORYLASE"/>
    <property type="match status" value="1"/>
</dbReference>
<sequence>MLQPESSPRARVPVDVRLNAIVDPAALGATPPAEAALEAVRGGATLLQYRDKSGSTRAMVSAVRAILAAVRGTGVPVLVNDRLDVALAAGADGIHVGQDDLPAADARRLLGPEAIIGLSITDAAEADGAGDPAVDYVGLGPVFATGSKADAADALGLGGTEAVARLIRAAAPGLPIVAIGGLGLANAADVIGAGTDGIAVISAILGAPDRRAAAAELRRAVDRALAETGR</sequence>
<dbReference type="Pfam" id="PF02581">
    <property type="entry name" value="TMP-TENI"/>
    <property type="match status" value="1"/>
</dbReference>
<comment type="catalytic activity">
    <reaction evidence="8 9 10">
        <text>2-[(2R,5Z)-2-carboxy-4-methylthiazol-5(2H)-ylidene]ethyl phosphate + 4-amino-2-methyl-5-(diphosphooxymethyl)pyrimidine + 2 H(+) = thiamine phosphate + CO2 + diphosphate</text>
        <dbReference type="Rhea" id="RHEA:47844"/>
        <dbReference type="ChEBI" id="CHEBI:15378"/>
        <dbReference type="ChEBI" id="CHEBI:16526"/>
        <dbReference type="ChEBI" id="CHEBI:33019"/>
        <dbReference type="ChEBI" id="CHEBI:37575"/>
        <dbReference type="ChEBI" id="CHEBI:57841"/>
        <dbReference type="ChEBI" id="CHEBI:62899"/>
        <dbReference type="EC" id="2.5.1.3"/>
    </reaction>
</comment>
<dbReference type="HAMAP" id="MF_00097">
    <property type="entry name" value="TMP_synthase"/>
    <property type="match status" value="1"/>
</dbReference>
<comment type="similarity">
    <text evidence="9 10">Belongs to the thiamine-phosphate synthase family.</text>
</comment>
<feature type="domain" description="Thiamine phosphate synthase/TenI" evidence="12">
    <location>
        <begin position="19"/>
        <end position="204"/>
    </location>
</feature>
<feature type="binding site" evidence="9">
    <location>
        <position position="100"/>
    </location>
    <ligand>
        <name>Mg(2+)</name>
        <dbReference type="ChEBI" id="CHEBI:18420"/>
    </ligand>
</feature>
<evidence type="ECO:0000313" key="13">
    <source>
        <dbReference type="EMBL" id="MQT11109.1"/>
    </source>
</evidence>
<dbReference type="InterPro" id="IPR034291">
    <property type="entry name" value="TMP_synthase"/>
</dbReference>
<dbReference type="GO" id="GO:0004789">
    <property type="term" value="F:thiamine-phosphate diphosphorylase activity"/>
    <property type="evidence" value="ECO:0007669"/>
    <property type="project" value="UniProtKB-UniRule"/>
</dbReference>
<dbReference type="PANTHER" id="PTHR20857:SF15">
    <property type="entry name" value="THIAMINE-PHOSPHATE SYNTHASE"/>
    <property type="match status" value="1"/>
</dbReference>
<feature type="binding site" evidence="9">
    <location>
        <begin position="201"/>
        <end position="202"/>
    </location>
    <ligand>
        <name>2-[(2R,5Z)-2-carboxy-4-methylthiazol-5(2H)-ylidene]ethyl phosphate</name>
        <dbReference type="ChEBI" id="CHEBI:62899"/>
    </ligand>
</feature>
<comment type="catalytic activity">
    <reaction evidence="6 9 10">
        <text>4-methyl-5-(2-phosphooxyethyl)-thiazole + 4-amino-2-methyl-5-(diphosphooxymethyl)pyrimidine + H(+) = thiamine phosphate + diphosphate</text>
        <dbReference type="Rhea" id="RHEA:22328"/>
        <dbReference type="ChEBI" id="CHEBI:15378"/>
        <dbReference type="ChEBI" id="CHEBI:33019"/>
        <dbReference type="ChEBI" id="CHEBI:37575"/>
        <dbReference type="ChEBI" id="CHEBI:57841"/>
        <dbReference type="ChEBI" id="CHEBI:58296"/>
        <dbReference type="EC" id="2.5.1.3"/>
    </reaction>
</comment>
<evidence type="ECO:0000259" key="12">
    <source>
        <dbReference type="Pfam" id="PF02581"/>
    </source>
</evidence>
<evidence type="ECO:0000313" key="14">
    <source>
        <dbReference type="Proteomes" id="UP000332515"/>
    </source>
</evidence>
<feature type="binding site" evidence="9">
    <location>
        <position position="181"/>
    </location>
    <ligand>
        <name>2-[(2R,5Z)-2-carboxy-4-methylthiazol-5(2H)-ylidene]ethyl phosphate</name>
        <dbReference type="ChEBI" id="CHEBI:62899"/>
    </ligand>
</feature>
<keyword evidence="2 9" id="KW-0808">Transferase</keyword>
<dbReference type="AlphaFoldDB" id="A0A6A7XZD0"/>
<comment type="cofactor">
    <cofactor evidence="9">
        <name>Mg(2+)</name>
        <dbReference type="ChEBI" id="CHEBI:18420"/>
    </cofactor>
    <text evidence="9">Binds 1 Mg(2+) ion per subunit.</text>
</comment>
<keyword evidence="4 9" id="KW-0460">Magnesium</keyword>
<dbReference type="EMBL" id="VWNA01000001">
    <property type="protein sequence ID" value="MQT11109.1"/>
    <property type="molecule type" value="Genomic_DNA"/>
</dbReference>
<evidence type="ECO:0000256" key="5">
    <source>
        <dbReference type="ARBA" id="ARBA00022977"/>
    </source>
</evidence>
<evidence type="ECO:0000256" key="6">
    <source>
        <dbReference type="ARBA" id="ARBA00047334"/>
    </source>
</evidence>
<accession>A0A6A7XZD0</accession>
<keyword evidence="3 9" id="KW-0479">Metal-binding</keyword>
<comment type="caution">
    <text evidence="13">The sequence shown here is derived from an EMBL/GenBank/DDBJ whole genome shotgun (WGS) entry which is preliminary data.</text>
</comment>
<evidence type="ECO:0000256" key="4">
    <source>
        <dbReference type="ARBA" id="ARBA00022842"/>
    </source>
</evidence>
<feature type="binding site" evidence="9">
    <location>
        <begin position="48"/>
        <end position="52"/>
    </location>
    <ligand>
        <name>4-amino-2-methyl-5-(diphosphooxymethyl)pyrimidine</name>
        <dbReference type="ChEBI" id="CHEBI:57841"/>
    </ligand>
</feature>
<organism evidence="13 14">
    <name type="scientific">Segnochrobactrum spirostomi</name>
    <dbReference type="NCBI Taxonomy" id="2608987"/>
    <lineage>
        <taxon>Bacteria</taxon>
        <taxon>Pseudomonadati</taxon>
        <taxon>Pseudomonadota</taxon>
        <taxon>Alphaproteobacteria</taxon>
        <taxon>Hyphomicrobiales</taxon>
        <taxon>Segnochrobactraceae</taxon>
        <taxon>Segnochrobactrum</taxon>
    </lineage>
</organism>
<evidence type="ECO:0000256" key="3">
    <source>
        <dbReference type="ARBA" id="ARBA00022723"/>
    </source>
</evidence>
<dbReference type="SUPFAM" id="SSF51391">
    <property type="entry name" value="Thiamin phosphate synthase"/>
    <property type="match status" value="1"/>
</dbReference>
<comment type="catalytic activity">
    <reaction evidence="7 9 10">
        <text>2-(2-carboxy-4-methylthiazol-5-yl)ethyl phosphate + 4-amino-2-methyl-5-(diphosphooxymethyl)pyrimidine + 2 H(+) = thiamine phosphate + CO2 + diphosphate</text>
        <dbReference type="Rhea" id="RHEA:47848"/>
        <dbReference type="ChEBI" id="CHEBI:15378"/>
        <dbReference type="ChEBI" id="CHEBI:16526"/>
        <dbReference type="ChEBI" id="CHEBI:33019"/>
        <dbReference type="ChEBI" id="CHEBI:37575"/>
        <dbReference type="ChEBI" id="CHEBI:57841"/>
        <dbReference type="ChEBI" id="CHEBI:62890"/>
        <dbReference type="EC" id="2.5.1.3"/>
    </reaction>
</comment>